<organism evidence="1 2">
    <name type="scientific">Reticulomyxa filosa</name>
    <dbReference type="NCBI Taxonomy" id="46433"/>
    <lineage>
        <taxon>Eukaryota</taxon>
        <taxon>Sar</taxon>
        <taxon>Rhizaria</taxon>
        <taxon>Retaria</taxon>
        <taxon>Foraminifera</taxon>
        <taxon>Monothalamids</taxon>
        <taxon>Reticulomyxidae</taxon>
        <taxon>Reticulomyxa</taxon>
    </lineage>
</organism>
<reference evidence="1 2" key="1">
    <citation type="journal article" date="2013" name="Curr. Biol.">
        <title>The Genome of the Foraminiferan Reticulomyxa filosa.</title>
        <authorList>
            <person name="Glockner G."/>
            <person name="Hulsmann N."/>
            <person name="Schleicher M."/>
            <person name="Noegel A.A."/>
            <person name="Eichinger L."/>
            <person name="Gallinger C."/>
            <person name="Pawlowski J."/>
            <person name="Sierra R."/>
            <person name="Euteneuer U."/>
            <person name="Pillet L."/>
            <person name="Moustafa A."/>
            <person name="Platzer M."/>
            <person name="Groth M."/>
            <person name="Szafranski K."/>
            <person name="Schliwa M."/>
        </authorList>
    </citation>
    <scope>NUCLEOTIDE SEQUENCE [LARGE SCALE GENOMIC DNA]</scope>
</reference>
<dbReference type="CDD" id="cd14752">
    <property type="entry name" value="GH31_N"/>
    <property type="match status" value="1"/>
</dbReference>
<protein>
    <submittedName>
        <fullName evidence="1">Alpha-xylosidase</fullName>
    </submittedName>
</protein>
<accession>X6P033</accession>
<dbReference type="InterPro" id="IPR051816">
    <property type="entry name" value="Glycosyl_Hydrolase_31"/>
</dbReference>
<sequence length="378" mass="43377">MLFLLRVTYTAPNSETKPTESSSLIVSYEGGAVPYSLQRNGNNVTIETSSLQIKVVTDNDWVGFYDVDGTALLTEPYNKSGYVNGKQYTPQTDPVNGKKTYEFSQKWQLPSESEKNTALYGFGEYQNGLSNYRDATIRCLQWNTQACIPFLVSNQYWGILWDSYTITMWNEPDEEIELVPMHLFNGGGWLNYTATFTAPTINNNNNNDTSKNSYTYNFWLELLGPYDWPYGSDTLFVNATIVDSNGEQVAQRVVIDWNNQNNLGGQMLGRLQLQPNQTAMFTLFIRCADVISPKFFVRYPSVSLDISSTYTDYIDYYFVYSPPLTSPNQTQSQWFNTRMDNVIQGFRLLTGTAPMYPIWAYGFWQCRERYHNQSEILG</sequence>
<dbReference type="PANTHER" id="PTHR43863:SF2">
    <property type="entry name" value="MALTASE-GLUCOAMYLASE"/>
    <property type="match status" value="1"/>
</dbReference>
<dbReference type="GO" id="GO:0005975">
    <property type="term" value="P:carbohydrate metabolic process"/>
    <property type="evidence" value="ECO:0007669"/>
    <property type="project" value="InterPro"/>
</dbReference>
<name>X6P033_RETFI</name>
<dbReference type="Gene3D" id="2.60.40.1760">
    <property type="entry name" value="glycosyl hydrolase (family 31)"/>
    <property type="match status" value="1"/>
</dbReference>
<dbReference type="GO" id="GO:0030246">
    <property type="term" value="F:carbohydrate binding"/>
    <property type="evidence" value="ECO:0007669"/>
    <property type="project" value="InterPro"/>
</dbReference>
<dbReference type="AlphaFoldDB" id="X6P033"/>
<evidence type="ECO:0000313" key="2">
    <source>
        <dbReference type="Proteomes" id="UP000023152"/>
    </source>
</evidence>
<dbReference type="GO" id="GO:0003824">
    <property type="term" value="F:catalytic activity"/>
    <property type="evidence" value="ECO:0007669"/>
    <property type="project" value="InterPro"/>
</dbReference>
<dbReference type="OrthoDB" id="10070917at2759"/>
<evidence type="ECO:0000313" key="1">
    <source>
        <dbReference type="EMBL" id="ETO30872.1"/>
    </source>
</evidence>
<comment type="caution">
    <text evidence="1">The sequence shown here is derived from an EMBL/GenBank/DDBJ whole genome shotgun (WGS) entry which is preliminary data.</text>
</comment>
<dbReference type="Gene3D" id="3.20.20.80">
    <property type="entry name" value="Glycosidases"/>
    <property type="match status" value="1"/>
</dbReference>
<dbReference type="EMBL" id="ASPP01005264">
    <property type="protein sequence ID" value="ETO30872.1"/>
    <property type="molecule type" value="Genomic_DNA"/>
</dbReference>
<dbReference type="SUPFAM" id="SSF74650">
    <property type="entry name" value="Galactose mutarotase-like"/>
    <property type="match status" value="1"/>
</dbReference>
<proteinExistence type="predicted"/>
<dbReference type="PANTHER" id="PTHR43863">
    <property type="entry name" value="HYDROLASE, PUTATIVE (AFU_ORTHOLOGUE AFUA_1G03140)-RELATED"/>
    <property type="match status" value="1"/>
</dbReference>
<dbReference type="Proteomes" id="UP000023152">
    <property type="component" value="Unassembled WGS sequence"/>
</dbReference>
<keyword evidence="2" id="KW-1185">Reference proteome</keyword>
<gene>
    <name evidence="1" type="ORF">RFI_06246</name>
</gene>
<dbReference type="InterPro" id="IPR011013">
    <property type="entry name" value="Gal_mutarotase_sf_dom"/>
</dbReference>